<dbReference type="CDD" id="cd01389">
    <property type="entry name" value="HMG-box_ROX1-like"/>
    <property type="match status" value="1"/>
</dbReference>
<dbReference type="Proteomes" id="UP001302812">
    <property type="component" value="Unassembled WGS sequence"/>
</dbReference>
<evidence type="ECO:0000256" key="1">
    <source>
        <dbReference type="ARBA" id="ARBA00023125"/>
    </source>
</evidence>
<name>A0AAN6QEG7_9PEZI</name>
<dbReference type="SUPFAM" id="SSF47095">
    <property type="entry name" value="HMG-box"/>
    <property type="match status" value="1"/>
</dbReference>
<keyword evidence="6" id="KW-1185">Reference proteome</keyword>
<evidence type="ECO:0000256" key="3">
    <source>
        <dbReference type="SAM" id="MobiDB-lite"/>
    </source>
</evidence>
<feature type="domain" description="HMG box" evidence="4">
    <location>
        <begin position="53"/>
        <end position="107"/>
    </location>
</feature>
<dbReference type="PROSITE" id="PS50118">
    <property type="entry name" value="HMG_BOX_2"/>
    <property type="match status" value="1"/>
</dbReference>
<feature type="non-terminal residue" evidence="5">
    <location>
        <position position="1"/>
    </location>
</feature>
<evidence type="ECO:0000313" key="5">
    <source>
        <dbReference type="EMBL" id="KAK4108654.1"/>
    </source>
</evidence>
<dbReference type="PANTHER" id="PTHR10270:SF320">
    <property type="entry name" value="BOX TRANSCRIPTIONAL REGULATOR, PUTATIVE (AFU_ORTHOLOGUE AFUA_4G10820)-RELATED"/>
    <property type="match status" value="1"/>
</dbReference>
<dbReference type="Gene3D" id="1.10.30.10">
    <property type="entry name" value="High mobility group box domain"/>
    <property type="match status" value="1"/>
</dbReference>
<dbReference type="InterPro" id="IPR050140">
    <property type="entry name" value="SRY-related_HMG-box_TF-like"/>
</dbReference>
<dbReference type="EMBL" id="MU853361">
    <property type="protein sequence ID" value="KAK4108654.1"/>
    <property type="molecule type" value="Genomic_DNA"/>
</dbReference>
<protein>
    <recommendedName>
        <fullName evidence="4">HMG box domain-containing protein</fullName>
    </recommendedName>
</protein>
<reference evidence="5" key="2">
    <citation type="submission" date="2023-05" db="EMBL/GenBank/DDBJ databases">
        <authorList>
            <consortium name="Lawrence Berkeley National Laboratory"/>
            <person name="Steindorff A."/>
            <person name="Hensen N."/>
            <person name="Bonometti L."/>
            <person name="Westerberg I."/>
            <person name="Brannstrom I.O."/>
            <person name="Guillou S."/>
            <person name="Cros-Aarteil S."/>
            <person name="Calhoun S."/>
            <person name="Haridas S."/>
            <person name="Kuo A."/>
            <person name="Mondo S."/>
            <person name="Pangilinan J."/>
            <person name="Riley R."/>
            <person name="Labutti K."/>
            <person name="Andreopoulos B."/>
            <person name="Lipzen A."/>
            <person name="Chen C."/>
            <person name="Yanf M."/>
            <person name="Daum C."/>
            <person name="Ng V."/>
            <person name="Clum A."/>
            <person name="Ohm R."/>
            <person name="Martin F."/>
            <person name="Silar P."/>
            <person name="Natvig D."/>
            <person name="Lalanne C."/>
            <person name="Gautier V."/>
            <person name="Ament-Velasquez S.L."/>
            <person name="Kruys A."/>
            <person name="Hutchinson M.I."/>
            <person name="Powell A.J."/>
            <person name="Barry K."/>
            <person name="Miller A.N."/>
            <person name="Grigoriev I.V."/>
            <person name="Debuchy R."/>
            <person name="Gladieux P."/>
            <person name="Thoren M.H."/>
            <person name="Johannesson H."/>
        </authorList>
    </citation>
    <scope>NUCLEOTIDE SEQUENCE</scope>
    <source>
        <strain evidence="5">CBS 508.74</strain>
    </source>
</reference>
<feature type="region of interest" description="Disordered" evidence="3">
    <location>
        <begin position="1"/>
        <end position="36"/>
    </location>
</feature>
<dbReference type="GO" id="GO:0030154">
    <property type="term" value="P:cell differentiation"/>
    <property type="evidence" value="ECO:0007669"/>
    <property type="project" value="TreeGrafter"/>
</dbReference>
<keyword evidence="1 2" id="KW-0238">DNA-binding</keyword>
<dbReference type="Pfam" id="PF00505">
    <property type="entry name" value="HMG_box"/>
    <property type="match status" value="1"/>
</dbReference>
<accession>A0AAN6QEG7</accession>
<gene>
    <name evidence="5" type="ORF">N656DRAFT_690923</name>
</gene>
<dbReference type="GO" id="GO:0005634">
    <property type="term" value="C:nucleus"/>
    <property type="evidence" value="ECO:0007669"/>
    <property type="project" value="UniProtKB-UniRule"/>
</dbReference>
<reference evidence="5" key="1">
    <citation type="journal article" date="2023" name="Mol. Phylogenet. Evol.">
        <title>Genome-scale phylogeny and comparative genomics of the fungal order Sordariales.</title>
        <authorList>
            <person name="Hensen N."/>
            <person name="Bonometti L."/>
            <person name="Westerberg I."/>
            <person name="Brannstrom I.O."/>
            <person name="Guillou S."/>
            <person name="Cros-Aarteil S."/>
            <person name="Calhoun S."/>
            <person name="Haridas S."/>
            <person name="Kuo A."/>
            <person name="Mondo S."/>
            <person name="Pangilinan J."/>
            <person name="Riley R."/>
            <person name="LaButti K."/>
            <person name="Andreopoulos B."/>
            <person name="Lipzen A."/>
            <person name="Chen C."/>
            <person name="Yan M."/>
            <person name="Daum C."/>
            <person name="Ng V."/>
            <person name="Clum A."/>
            <person name="Steindorff A."/>
            <person name="Ohm R.A."/>
            <person name="Martin F."/>
            <person name="Silar P."/>
            <person name="Natvig D.O."/>
            <person name="Lalanne C."/>
            <person name="Gautier V."/>
            <person name="Ament-Velasquez S.L."/>
            <person name="Kruys A."/>
            <person name="Hutchinson M.I."/>
            <person name="Powell A.J."/>
            <person name="Barry K."/>
            <person name="Miller A.N."/>
            <person name="Grigoriev I.V."/>
            <person name="Debuchy R."/>
            <person name="Gladieux P."/>
            <person name="Hiltunen Thoren M."/>
            <person name="Johannesson H."/>
        </authorList>
    </citation>
    <scope>NUCLEOTIDE SEQUENCE</scope>
    <source>
        <strain evidence="5">CBS 508.74</strain>
    </source>
</reference>
<proteinExistence type="predicted"/>
<comment type="caution">
    <text evidence="5">The sequence shown here is derived from an EMBL/GenBank/DDBJ whole genome shotgun (WGS) entry which is preliminary data.</text>
</comment>
<evidence type="ECO:0000256" key="2">
    <source>
        <dbReference type="PROSITE-ProRule" id="PRU00267"/>
    </source>
</evidence>
<dbReference type="GO" id="GO:0000978">
    <property type="term" value="F:RNA polymerase II cis-regulatory region sequence-specific DNA binding"/>
    <property type="evidence" value="ECO:0007669"/>
    <property type="project" value="TreeGrafter"/>
</dbReference>
<dbReference type="GO" id="GO:0000122">
    <property type="term" value="P:negative regulation of transcription by RNA polymerase II"/>
    <property type="evidence" value="ECO:0007669"/>
    <property type="project" value="TreeGrafter"/>
</dbReference>
<sequence>SSIKRKRAASIDTEEANRPKIQSLTLRSPANVSPRPFDTSGVLICLCTPEPKVPRPRNAFILYRQHRQAGVVQQNPGLANPEISKIIGELWRDEPEEHKIQWKRLAE</sequence>
<dbReference type="InterPro" id="IPR009071">
    <property type="entry name" value="HMG_box_dom"/>
</dbReference>
<dbReference type="RefSeq" id="XP_064666224.1">
    <property type="nucleotide sequence ID" value="XM_064810649.1"/>
</dbReference>
<dbReference type="GeneID" id="89934774"/>
<feature type="DNA-binding region" description="HMG box" evidence="2">
    <location>
        <begin position="53"/>
        <end position="107"/>
    </location>
</feature>
<feature type="non-terminal residue" evidence="5">
    <location>
        <position position="107"/>
    </location>
</feature>
<keyword evidence="2" id="KW-0539">Nucleus</keyword>
<dbReference type="AlphaFoldDB" id="A0AAN6QEG7"/>
<dbReference type="PANTHER" id="PTHR10270">
    <property type="entry name" value="SOX TRANSCRIPTION FACTOR"/>
    <property type="match status" value="1"/>
</dbReference>
<dbReference type="InterPro" id="IPR036910">
    <property type="entry name" value="HMG_box_dom_sf"/>
</dbReference>
<evidence type="ECO:0000313" key="6">
    <source>
        <dbReference type="Proteomes" id="UP001302812"/>
    </source>
</evidence>
<organism evidence="5 6">
    <name type="scientific">Canariomyces notabilis</name>
    <dbReference type="NCBI Taxonomy" id="2074819"/>
    <lineage>
        <taxon>Eukaryota</taxon>
        <taxon>Fungi</taxon>
        <taxon>Dikarya</taxon>
        <taxon>Ascomycota</taxon>
        <taxon>Pezizomycotina</taxon>
        <taxon>Sordariomycetes</taxon>
        <taxon>Sordariomycetidae</taxon>
        <taxon>Sordariales</taxon>
        <taxon>Chaetomiaceae</taxon>
        <taxon>Canariomyces</taxon>
    </lineage>
</organism>
<feature type="compositionally biased region" description="Polar residues" evidence="3">
    <location>
        <begin position="20"/>
        <end position="31"/>
    </location>
</feature>
<dbReference type="SMART" id="SM00398">
    <property type="entry name" value="HMG"/>
    <property type="match status" value="1"/>
</dbReference>
<dbReference type="GO" id="GO:0001228">
    <property type="term" value="F:DNA-binding transcription activator activity, RNA polymerase II-specific"/>
    <property type="evidence" value="ECO:0007669"/>
    <property type="project" value="TreeGrafter"/>
</dbReference>
<evidence type="ECO:0000259" key="4">
    <source>
        <dbReference type="PROSITE" id="PS50118"/>
    </source>
</evidence>